<dbReference type="Proteomes" id="UP000257706">
    <property type="component" value="Unassembled WGS sequence"/>
</dbReference>
<dbReference type="GO" id="GO:0043565">
    <property type="term" value="F:sequence-specific DNA binding"/>
    <property type="evidence" value="ECO:0007669"/>
    <property type="project" value="InterPro"/>
</dbReference>
<accession>A0A162K2B3</accession>
<reference evidence="6 7" key="1">
    <citation type="submission" date="2015-12" db="EMBL/GenBank/DDBJ databases">
        <title>Genome sequence of Tistrella mobilis MCCC 1A02139.</title>
        <authorList>
            <person name="Lu L."/>
            <person name="Lai Q."/>
            <person name="Shao Z."/>
            <person name="Qian P."/>
        </authorList>
    </citation>
    <scope>NUCLEOTIDE SEQUENCE [LARGE SCALE GENOMIC DNA]</scope>
    <source>
        <strain evidence="6 7">MCCC 1A02139</strain>
    </source>
</reference>
<dbReference type="Gene3D" id="1.10.10.60">
    <property type="entry name" value="Homeodomain-like"/>
    <property type="match status" value="2"/>
</dbReference>
<dbReference type="SUPFAM" id="SSF46689">
    <property type="entry name" value="Homeodomain-like"/>
    <property type="match status" value="2"/>
</dbReference>
<dbReference type="InterPro" id="IPR050204">
    <property type="entry name" value="AraC_XylS_family_regulators"/>
</dbReference>
<keyword evidence="3" id="KW-0804">Transcription</keyword>
<dbReference type="EMBL" id="DMAI01000122">
    <property type="protein sequence ID" value="HAE47274.1"/>
    <property type="molecule type" value="Genomic_DNA"/>
</dbReference>
<comment type="caution">
    <text evidence="6">The sequence shown here is derived from an EMBL/GenBank/DDBJ whole genome shotgun (WGS) entry which is preliminary data.</text>
</comment>
<feature type="domain" description="HTH araC/xylS-type" evidence="4">
    <location>
        <begin position="196"/>
        <end position="294"/>
    </location>
</feature>
<evidence type="ECO:0000313" key="8">
    <source>
        <dbReference type="Proteomes" id="UP000257706"/>
    </source>
</evidence>
<dbReference type="RefSeq" id="WP_062768349.1">
    <property type="nucleotide sequence ID" value="NZ_CP121025.1"/>
</dbReference>
<dbReference type="InterPro" id="IPR009057">
    <property type="entry name" value="Homeodomain-like_sf"/>
</dbReference>
<evidence type="ECO:0000313" key="7">
    <source>
        <dbReference type="Proteomes" id="UP000075787"/>
    </source>
</evidence>
<dbReference type="InterPro" id="IPR018060">
    <property type="entry name" value="HTH_AraC"/>
</dbReference>
<dbReference type="OrthoDB" id="9806208at2"/>
<evidence type="ECO:0000259" key="4">
    <source>
        <dbReference type="PROSITE" id="PS01124"/>
    </source>
</evidence>
<dbReference type="PROSITE" id="PS01124">
    <property type="entry name" value="HTH_ARAC_FAMILY_2"/>
    <property type="match status" value="1"/>
</dbReference>
<dbReference type="PRINTS" id="PR00032">
    <property type="entry name" value="HTHARAC"/>
</dbReference>
<evidence type="ECO:0000256" key="3">
    <source>
        <dbReference type="ARBA" id="ARBA00023163"/>
    </source>
</evidence>
<organism evidence="6 7">
    <name type="scientific">Tistrella mobilis</name>
    <dbReference type="NCBI Taxonomy" id="171437"/>
    <lineage>
        <taxon>Bacteria</taxon>
        <taxon>Pseudomonadati</taxon>
        <taxon>Pseudomonadota</taxon>
        <taxon>Alphaproteobacteria</taxon>
        <taxon>Geminicoccales</taxon>
        <taxon>Geminicoccaceae</taxon>
        <taxon>Tistrella</taxon>
    </lineage>
</organism>
<evidence type="ECO:0000313" key="6">
    <source>
        <dbReference type="EMBL" id="KYO50337.1"/>
    </source>
</evidence>
<evidence type="ECO:0000313" key="5">
    <source>
        <dbReference type="EMBL" id="HAE47274.1"/>
    </source>
</evidence>
<gene>
    <name evidence="6" type="ORF">AUP44_01465</name>
    <name evidence="5" type="ORF">DCK97_07620</name>
</gene>
<protein>
    <submittedName>
        <fullName evidence="6">AraC family transcriptional regulator</fullName>
    </submittedName>
</protein>
<keyword evidence="2" id="KW-0238">DNA-binding</keyword>
<dbReference type="AlphaFoldDB" id="A0A162K2B3"/>
<dbReference type="InterPro" id="IPR018062">
    <property type="entry name" value="HTH_AraC-typ_CS"/>
</dbReference>
<dbReference type="SMART" id="SM00342">
    <property type="entry name" value="HTH_ARAC"/>
    <property type="match status" value="1"/>
</dbReference>
<dbReference type="GO" id="GO:0003700">
    <property type="term" value="F:DNA-binding transcription factor activity"/>
    <property type="evidence" value="ECO:0007669"/>
    <property type="project" value="InterPro"/>
</dbReference>
<name>A0A162K2B3_9PROT</name>
<dbReference type="Pfam" id="PF12833">
    <property type="entry name" value="HTH_18"/>
    <property type="match status" value="1"/>
</dbReference>
<reference evidence="5 8" key="2">
    <citation type="journal article" date="2018" name="Nat. Biotechnol.">
        <title>A standardized bacterial taxonomy based on genome phylogeny substantially revises the tree of life.</title>
        <authorList>
            <person name="Parks D.H."/>
            <person name="Chuvochina M."/>
            <person name="Waite D.W."/>
            <person name="Rinke C."/>
            <person name="Skarshewski A."/>
            <person name="Chaumeil P.A."/>
            <person name="Hugenholtz P."/>
        </authorList>
    </citation>
    <scope>NUCLEOTIDE SEQUENCE [LARGE SCALE GENOMIC DNA]</scope>
    <source>
        <strain evidence="5">UBA8739</strain>
    </source>
</reference>
<evidence type="ECO:0000256" key="2">
    <source>
        <dbReference type="ARBA" id="ARBA00023125"/>
    </source>
</evidence>
<dbReference type="EMBL" id="LPZR01000201">
    <property type="protein sequence ID" value="KYO50337.1"/>
    <property type="molecule type" value="Genomic_DNA"/>
</dbReference>
<dbReference type="GeneID" id="97238857"/>
<dbReference type="Proteomes" id="UP000075787">
    <property type="component" value="Unassembled WGS sequence"/>
</dbReference>
<dbReference type="InterPro" id="IPR020449">
    <property type="entry name" value="Tscrpt_reg_AraC-type_HTH"/>
</dbReference>
<sequence length="297" mass="32830">MAGSGFVPRMDSRIEGIRVIGDLRCRSWSGIVADVWEVDCQPDASGTYVGEHPRLFVALERTGPGDFLVGPRPGLPATRPRLAGRLMNYVPAGMRLWGRGVGAHRLRHLDLHFDVATLEARMGEAVDPEALERPRLGFTDDRLLALARLIATEVERPDPLNALYGDGLAAALFIDLMAQQRRAARPRSRLTPRQLRRVTDFIEANCLRAIRLQELADLLGLSQSYLGQAFKAATGMAPHHWQMQARIRRAQDLLQAGAVSLAEVAARTGFSDQAHFTRVFKQVAGTTPAAWRRDLVS</sequence>
<proteinExistence type="predicted"/>
<dbReference type="PROSITE" id="PS00041">
    <property type="entry name" value="HTH_ARAC_FAMILY_1"/>
    <property type="match status" value="1"/>
</dbReference>
<keyword evidence="1" id="KW-0805">Transcription regulation</keyword>
<dbReference type="PANTHER" id="PTHR46796">
    <property type="entry name" value="HTH-TYPE TRANSCRIPTIONAL ACTIVATOR RHAS-RELATED"/>
    <property type="match status" value="1"/>
</dbReference>
<evidence type="ECO:0000256" key="1">
    <source>
        <dbReference type="ARBA" id="ARBA00023015"/>
    </source>
</evidence>
<dbReference type="PANTHER" id="PTHR46796:SF14">
    <property type="entry name" value="TRANSCRIPTIONAL REGULATORY PROTEIN"/>
    <property type="match status" value="1"/>
</dbReference>